<dbReference type="SUPFAM" id="SSF56112">
    <property type="entry name" value="Protein kinase-like (PK-like)"/>
    <property type="match status" value="1"/>
</dbReference>
<protein>
    <recommendedName>
        <fullName evidence="3">Protein kinase domain-containing protein</fullName>
    </recommendedName>
</protein>
<keyword evidence="2" id="KW-1185">Reference proteome</keyword>
<accession>A0A397T049</accession>
<reference evidence="1 2" key="1">
    <citation type="submission" date="2018-06" db="EMBL/GenBank/DDBJ databases">
        <title>Comparative genomics reveals the genomic features of Rhizophagus irregularis, R. cerebriforme, R. diaphanum and Gigaspora rosea, and their symbiotic lifestyle signature.</title>
        <authorList>
            <person name="Morin E."/>
            <person name="San Clemente H."/>
            <person name="Chen E.C.H."/>
            <person name="De La Providencia I."/>
            <person name="Hainaut M."/>
            <person name="Kuo A."/>
            <person name="Kohler A."/>
            <person name="Murat C."/>
            <person name="Tang N."/>
            <person name="Roy S."/>
            <person name="Loubradou J."/>
            <person name="Henrissat B."/>
            <person name="Grigoriev I.V."/>
            <person name="Corradi N."/>
            <person name="Roux C."/>
            <person name="Martin F.M."/>
        </authorList>
    </citation>
    <scope>NUCLEOTIDE SEQUENCE [LARGE SCALE GENOMIC DNA]</scope>
    <source>
        <strain evidence="1 2">DAOM 227022</strain>
    </source>
</reference>
<dbReference type="OrthoDB" id="2414060at2759"/>
<comment type="caution">
    <text evidence="1">The sequence shown here is derived from an EMBL/GenBank/DDBJ whole genome shotgun (WGS) entry which is preliminary data.</text>
</comment>
<organism evidence="1 2">
    <name type="scientific">Glomus cerebriforme</name>
    <dbReference type="NCBI Taxonomy" id="658196"/>
    <lineage>
        <taxon>Eukaryota</taxon>
        <taxon>Fungi</taxon>
        <taxon>Fungi incertae sedis</taxon>
        <taxon>Mucoromycota</taxon>
        <taxon>Glomeromycotina</taxon>
        <taxon>Glomeromycetes</taxon>
        <taxon>Glomerales</taxon>
        <taxon>Glomeraceae</taxon>
        <taxon>Glomus</taxon>
    </lineage>
</organism>
<evidence type="ECO:0008006" key="3">
    <source>
        <dbReference type="Google" id="ProtNLM"/>
    </source>
</evidence>
<dbReference type="Gene3D" id="1.10.10.1010">
    <property type="entry name" value="Intein homing endonuclease, domain IV"/>
    <property type="match status" value="1"/>
</dbReference>
<sequence length="128" mass="14503">MVYNLSLTVNAQNADEKIEWIEYDKFEKINYIMKGGFGKVYKAFWKDGPIEYWDYETNQWNRSKYLKSVALKSLNSKDTSLEFLNEVEVIIVAVAVDKIAAGVVEVVVAVAVAVSVDRVAAGNYRIIL</sequence>
<evidence type="ECO:0000313" key="2">
    <source>
        <dbReference type="Proteomes" id="UP000265703"/>
    </source>
</evidence>
<dbReference type="Proteomes" id="UP000265703">
    <property type="component" value="Unassembled WGS sequence"/>
</dbReference>
<dbReference type="AlphaFoldDB" id="A0A397T049"/>
<dbReference type="InterPro" id="IPR011009">
    <property type="entry name" value="Kinase-like_dom_sf"/>
</dbReference>
<gene>
    <name evidence="1" type="ORF">C1645_823593</name>
</gene>
<dbReference type="EMBL" id="QKYT01000186">
    <property type="protein sequence ID" value="RIA90276.1"/>
    <property type="molecule type" value="Genomic_DNA"/>
</dbReference>
<name>A0A397T049_9GLOM</name>
<proteinExistence type="predicted"/>
<evidence type="ECO:0000313" key="1">
    <source>
        <dbReference type="EMBL" id="RIA90276.1"/>
    </source>
</evidence>